<keyword evidence="2" id="KW-1003">Cell membrane</keyword>
<evidence type="ECO:0000256" key="10">
    <source>
        <dbReference type="RuleBase" id="RU351113"/>
    </source>
</evidence>
<evidence type="ECO:0000256" key="1">
    <source>
        <dbReference type="ARBA" id="ARBA00004651"/>
    </source>
</evidence>
<dbReference type="PANTHER" id="PTHR21137">
    <property type="entry name" value="ODORANT RECEPTOR"/>
    <property type="match status" value="1"/>
</dbReference>
<feature type="transmembrane region" description="Helical" evidence="10">
    <location>
        <begin position="44"/>
        <end position="63"/>
    </location>
</feature>
<evidence type="ECO:0000256" key="6">
    <source>
        <dbReference type="ARBA" id="ARBA00022989"/>
    </source>
</evidence>
<dbReference type="GO" id="GO:0005886">
    <property type="term" value="C:plasma membrane"/>
    <property type="evidence" value="ECO:0007669"/>
    <property type="project" value="UniProtKB-SubCell"/>
</dbReference>
<comment type="subcellular location">
    <subcellularLocation>
        <location evidence="1 10">Cell membrane</location>
        <topology evidence="1 10">Multi-pass membrane protein</topology>
    </subcellularLocation>
</comment>
<dbReference type="PANTHER" id="PTHR21137:SF35">
    <property type="entry name" value="ODORANT RECEPTOR 19A-RELATED"/>
    <property type="match status" value="1"/>
</dbReference>
<keyword evidence="8 10" id="KW-0675">Receptor</keyword>
<evidence type="ECO:0000256" key="7">
    <source>
        <dbReference type="ARBA" id="ARBA00023136"/>
    </source>
</evidence>
<comment type="caution">
    <text evidence="10">Lacks conserved residue(s) required for the propagation of feature annotation.</text>
</comment>
<feature type="transmembrane region" description="Helical" evidence="10">
    <location>
        <begin position="191"/>
        <end position="215"/>
    </location>
</feature>
<name>A0A0S3J2U5_9CUCU</name>
<evidence type="ECO:0000256" key="3">
    <source>
        <dbReference type="ARBA" id="ARBA00022606"/>
    </source>
</evidence>
<evidence type="ECO:0000256" key="8">
    <source>
        <dbReference type="ARBA" id="ARBA00023170"/>
    </source>
</evidence>
<keyword evidence="5 10" id="KW-0552">Olfaction</keyword>
<feature type="transmembrane region" description="Helical" evidence="10">
    <location>
        <begin position="69"/>
        <end position="89"/>
    </location>
</feature>
<feature type="transmembrane region" description="Helical" evidence="10">
    <location>
        <begin position="302"/>
        <end position="321"/>
    </location>
</feature>
<sequence>MEEDQKIYHFKTLKYILILMGQWKFRNRSRFFIKLYELIISRLVVAYLILSAHMFLINVAFAWDCKARVMEMLTAYMQNLNVIIVTLIMRSQRMRNVLRYVQHYENIKLKDENIAVRDIYMQYVSINHKICRLLIGVVVFTALFYFATGMRNSFLISSTEECPMMKGIMFQLWYPMDTKKYFYLVVLNDNLIIINIVITIIHAKGLIIANMIFAISQMKILQYELTLVGQIEQETDEDVELRVKKCIMIHQEIARMMDLFVSASKDIILMQYFITSSELALYLLQMMLADSFAVFGRLLMNFIYLFVEVFLLFWCANNVLVESMAISDVIYNESNWITLSNGAKKDMLMMLSRAQVPMAFKATFVGNISLETFTKLLKLCYSVVAFLSNVVRE</sequence>
<dbReference type="GO" id="GO:0005549">
    <property type="term" value="F:odorant binding"/>
    <property type="evidence" value="ECO:0007669"/>
    <property type="project" value="InterPro"/>
</dbReference>
<keyword evidence="3 10" id="KW-0716">Sensory transduction</keyword>
<dbReference type="AlphaFoldDB" id="A0A0S3J2U5"/>
<keyword evidence="4 10" id="KW-0812">Transmembrane</keyword>
<reference evidence="11" key="1">
    <citation type="journal article" date="2015" name="BMC Genomics">
        <title>Candidate chemosensory genes identified in Colaphellus bowringi by antennal transcriptome analysis.</title>
        <authorList>
            <person name="Li X.M."/>
            <person name="Zhu X.Y."/>
            <person name="Wang Z.Q."/>
            <person name="Wang Y."/>
            <person name="He P."/>
            <person name="Chen G."/>
            <person name="Sun L."/>
            <person name="Deng D.G."/>
            <person name="Zhang Y.N."/>
        </authorList>
    </citation>
    <scope>NUCLEOTIDE SEQUENCE</scope>
</reference>
<evidence type="ECO:0000256" key="4">
    <source>
        <dbReference type="ARBA" id="ARBA00022692"/>
    </source>
</evidence>
<dbReference type="GO" id="GO:0004984">
    <property type="term" value="F:olfactory receptor activity"/>
    <property type="evidence" value="ECO:0007669"/>
    <property type="project" value="InterPro"/>
</dbReference>
<evidence type="ECO:0000256" key="9">
    <source>
        <dbReference type="ARBA" id="ARBA00023224"/>
    </source>
</evidence>
<evidence type="ECO:0000313" key="11">
    <source>
        <dbReference type="EMBL" id="ALR72575.1"/>
    </source>
</evidence>
<dbReference type="EMBL" id="KT381569">
    <property type="protein sequence ID" value="ALR72575.1"/>
    <property type="molecule type" value="mRNA"/>
</dbReference>
<feature type="transmembrane region" description="Helical" evidence="10">
    <location>
        <begin position="130"/>
        <end position="148"/>
    </location>
</feature>
<comment type="similarity">
    <text evidence="10">Belongs to the insect chemoreceptor superfamily. Heteromeric odorant receptor channel (TC 1.A.69) family.</text>
</comment>
<protein>
    <recommendedName>
        <fullName evidence="10">Odorant receptor</fullName>
    </recommendedName>
</protein>
<dbReference type="InterPro" id="IPR004117">
    <property type="entry name" value="7tm6_olfct_rcpt"/>
</dbReference>
<accession>A0A0S3J2U5</accession>
<evidence type="ECO:0000256" key="2">
    <source>
        <dbReference type="ARBA" id="ARBA00022475"/>
    </source>
</evidence>
<proteinExistence type="evidence at transcript level"/>
<keyword evidence="7 10" id="KW-0472">Membrane</keyword>
<keyword evidence="9 10" id="KW-0807">Transducer</keyword>
<keyword evidence="6 10" id="KW-1133">Transmembrane helix</keyword>
<reference evidence="11" key="2">
    <citation type="submission" date="2015-08" db="EMBL/GenBank/DDBJ databases">
        <authorList>
            <person name="Babu N.S."/>
            <person name="Beckwith C.J."/>
            <person name="Beseler K.G."/>
            <person name="Brison A."/>
            <person name="Carone J.V."/>
            <person name="Caskin T.P."/>
            <person name="Diamond M."/>
            <person name="Durham M.E."/>
            <person name="Foxe J.M."/>
            <person name="Go M."/>
            <person name="Henderson B.A."/>
            <person name="Jones I.B."/>
            <person name="McGettigan J.A."/>
            <person name="Micheletti S.J."/>
            <person name="Nasrallah M.E."/>
            <person name="Ortiz D."/>
            <person name="Piller C.R."/>
            <person name="Privatt S.R."/>
            <person name="Schneider S.L."/>
            <person name="Sharp S."/>
            <person name="Smith T.C."/>
            <person name="Stanton J.D."/>
            <person name="Ullery H.E."/>
            <person name="Wilson R.J."/>
            <person name="Serrano M.G."/>
            <person name="Buck G."/>
            <person name="Lee V."/>
            <person name="Wang Y."/>
            <person name="Carvalho R."/>
            <person name="Voegtly L."/>
            <person name="Shi R."/>
            <person name="Duckworth R."/>
            <person name="Johnson A."/>
            <person name="Loviza R."/>
            <person name="Walstead R."/>
            <person name="Shah Z."/>
            <person name="Kiflezghi M."/>
            <person name="Wade K."/>
            <person name="Ball S.L."/>
            <person name="Bradley K.W."/>
            <person name="Asai D.J."/>
            <person name="Bowman C.A."/>
            <person name="Russell D.A."/>
            <person name="Pope W.H."/>
            <person name="Jacobs-Sera D."/>
            <person name="Hendrix R.W."/>
            <person name="Hatfull G.F."/>
        </authorList>
    </citation>
    <scope>NUCLEOTIDE SEQUENCE</scope>
</reference>
<dbReference type="GO" id="GO:0007165">
    <property type="term" value="P:signal transduction"/>
    <property type="evidence" value="ECO:0007669"/>
    <property type="project" value="UniProtKB-KW"/>
</dbReference>
<organism evidence="11">
    <name type="scientific">Colaphellus bowringi</name>
    <dbReference type="NCBI Taxonomy" id="561076"/>
    <lineage>
        <taxon>Eukaryota</taxon>
        <taxon>Metazoa</taxon>
        <taxon>Ecdysozoa</taxon>
        <taxon>Arthropoda</taxon>
        <taxon>Hexapoda</taxon>
        <taxon>Insecta</taxon>
        <taxon>Pterygota</taxon>
        <taxon>Neoptera</taxon>
        <taxon>Endopterygota</taxon>
        <taxon>Coleoptera</taxon>
        <taxon>Polyphaga</taxon>
        <taxon>Cucujiformia</taxon>
        <taxon>Chrysomeloidea</taxon>
        <taxon>Chrysomelidae</taxon>
        <taxon>Chrysomelinae</taxon>
        <taxon>Chrysomelini</taxon>
        <taxon>Colaphellus</taxon>
    </lineage>
</organism>
<dbReference type="Pfam" id="PF02949">
    <property type="entry name" value="7tm_6"/>
    <property type="match status" value="1"/>
</dbReference>
<evidence type="ECO:0000256" key="5">
    <source>
        <dbReference type="ARBA" id="ARBA00022725"/>
    </source>
</evidence>